<dbReference type="EMBL" id="JXCE01000038">
    <property type="protein sequence ID" value="KPA43697.1"/>
    <property type="molecule type" value="Genomic_DNA"/>
</dbReference>
<feature type="compositionally biased region" description="Basic and acidic residues" evidence="1">
    <location>
        <begin position="88"/>
        <end position="99"/>
    </location>
</feature>
<reference evidence="2 3" key="1">
    <citation type="submission" date="2015-04" db="EMBL/GenBank/DDBJ databases">
        <title>The draft genome sequence of Fusarium langsethiae, a T-2/HT-2 mycotoxin producer.</title>
        <authorList>
            <person name="Lysoe E."/>
            <person name="Divon H.H."/>
            <person name="Terzi V."/>
            <person name="Orru L."/>
            <person name="Lamontanara A."/>
            <person name="Kolseth A.-K."/>
            <person name="Frandsen R.J."/>
            <person name="Nielsen K."/>
            <person name="Thrane U."/>
        </authorList>
    </citation>
    <scope>NUCLEOTIDE SEQUENCE [LARGE SCALE GENOMIC DNA]</scope>
    <source>
        <strain evidence="2 3">Fl201059</strain>
    </source>
</reference>
<accession>A0A0N1J2W9</accession>
<dbReference type="AlphaFoldDB" id="A0A0N1J2W9"/>
<feature type="compositionally biased region" description="Basic residues" evidence="1">
    <location>
        <begin position="70"/>
        <end position="87"/>
    </location>
</feature>
<evidence type="ECO:0000313" key="3">
    <source>
        <dbReference type="Proteomes" id="UP000037904"/>
    </source>
</evidence>
<feature type="compositionally biased region" description="Basic and acidic residues" evidence="1">
    <location>
        <begin position="49"/>
        <end position="58"/>
    </location>
</feature>
<evidence type="ECO:0000256" key="1">
    <source>
        <dbReference type="SAM" id="MobiDB-lite"/>
    </source>
</evidence>
<comment type="caution">
    <text evidence="2">The sequence shown here is derived from an EMBL/GenBank/DDBJ whole genome shotgun (WGS) entry which is preliminary data.</text>
</comment>
<feature type="region of interest" description="Disordered" evidence="1">
    <location>
        <begin position="49"/>
        <end position="126"/>
    </location>
</feature>
<organism evidence="2 3">
    <name type="scientific">Fusarium langsethiae</name>
    <dbReference type="NCBI Taxonomy" id="179993"/>
    <lineage>
        <taxon>Eukaryota</taxon>
        <taxon>Fungi</taxon>
        <taxon>Dikarya</taxon>
        <taxon>Ascomycota</taxon>
        <taxon>Pezizomycotina</taxon>
        <taxon>Sordariomycetes</taxon>
        <taxon>Hypocreomycetidae</taxon>
        <taxon>Hypocreales</taxon>
        <taxon>Nectriaceae</taxon>
        <taxon>Fusarium</taxon>
    </lineage>
</organism>
<protein>
    <submittedName>
        <fullName evidence="2">Uncharacterized protein</fullName>
    </submittedName>
</protein>
<feature type="compositionally biased region" description="Basic and acidic residues" evidence="1">
    <location>
        <begin position="110"/>
        <end position="126"/>
    </location>
</feature>
<evidence type="ECO:0000313" key="2">
    <source>
        <dbReference type="EMBL" id="KPA43697.1"/>
    </source>
</evidence>
<name>A0A0N1J2W9_FUSLA</name>
<proteinExistence type="predicted"/>
<sequence>MSNNQNSSNTRLLYSPTVDLPRNYNNPLDFPDDHVRQVIEAMEEIKKENAAAEKKVAENADQTPPAKQKQPTKRKGITKQRKPAKRQRQTEPTKYRDFINSRPITSEQHNSGEPRRTEDLPPPFHTEHYVPIERLRRNADNQLYNPTRGWTISRFLPEVSDDLRPNPDYRVNRR</sequence>
<gene>
    <name evidence="2" type="ORF">FLAG1_03441</name>
</gene>
<feature type="region of interest" description="Disordered" evidence="1">
    <location>
        <begin position="1"/>
        <end position="31"/>
    </location>
</feature>
<keyword evidence="3" id="KW-1185">Reference proteome</keyword>
<dbReference type="Proteomes" id="UP000037904">
    <property type="component" value="Unassembled WGS sequence"/>
</dbReference>
<feature type="compositionally biased region" description="Polar residues" evidence="1">
    <location>
        <begin position="1"/>
        <end position="12"/>
    </location>
</feature>